<dbReference type="EMBL" id="CP010802">
    <property type="protein sequence ID" value="ALC16306.1"/>
    <property type="molecule type" value="Genomic_DNA"/>
</dbReference>
<accession>A0A0M5IYZ0</accession>
<dbReference type="InterPro" id="IPR029063">
    <property type="entry name" value="SAM-dependent_MTases_sf"/>
</dbReference>
<gene>
    <name evidence="2" type="ORF">DSOUD_1527</name>
</gene>
<dbReference type="AlphaFoldDB" id="A0A0M5IYZ0"/>
<evidence type="ECO:0000313" key="3">
    <source>
        <dbReference type="Proteomes" id="UP000057158"/>
    </source>
</evidence>
<keyword evidence="2" id="KW-0808">Transferase</keyword>
<dbReference type="STRING" id="1603606.DSOUD_1527"/>
<evidence type="ECO:0000259" key="1">
    <source>
        <dbReference type="Pfam" id="PF03848"/>
    </source>
</evidence>
<name>A0A0M5IYZ0_9BACT</name>
<dbReference type="RefSeq" id="WP_053550425.1">
    <property type="nucleotide sequence ID" value="NZ_CP010802.1"/>
</dbReference>
<keyword evidence="2" id="KW-0489">Methyltransferase</keyword>
<dbReference type="OrthoDB" id="5298787at2"/>
<dbReference type="CDD" id="cd02440">
    <property type="entry name" value="AdoMet_MTases"/>
    <property type="match status" value="1"/>
</dbReference>
<dbReference type="GO" id="GO:0008168">
    <property type="term" value="F:methyltransferase activity"/>
    <property type="evidence" value="ECO:0007669"/>
    <property type="project" value="UniProtKB-KW"/>
</dbReference>
<dbReference type="InterPro" id="IPR015985">
    <property type="entry name" value="TehB-like_dom"/>
</dbReference>
<dbReference type="Pfam" id="PF03848">
    <property type="entry name" value="TehB"/>
    <property type="match status" value="1"/>
</dbReference>
<organism evidence="2 3">
    <name type="scientific">Desulfuromonas soudanensis</name>
    <dbReference type="NCBI Taxonomy" id="1603606"/>
    <lineage>
        <taxon>Bacteria</taxon>
        <taxon>Pseudomonadati</taxon>
        <taxon>Thermodesulfobacteriota</taxon>
        <taxon>Desulfuromonadia</taxon>
        <taxon>Desulfuromonadales</taxon>
        <taxon>Desulfuromonadaceae</taxon>
        <taxon>Desulfuromonas</taxon>
    </lineage>
</organism>
<keyword evidence="3" id="KW-1185">Reference proteome</keyword>
<dbReference type="Gene3D" id="3.40.50.150">
    <property type="entry name" value="Vaccinia Virus protein VP39"/>
    <property type="match status" value="1"/>
</dbReference>
<protein>
    <submittedName>
        <fullName evidence="2">SAM-dependent methyltransferase</fullName>
    </submittedName>
</protein>
<dbReference type="Proteomes" id="UP000057158">
    <property type="component" value="Chromosome"/>
</dbReference>
<dbReference type="KEGG" id="des:DSOUD_1527"/>
<proteinExistence type="predicted"/>
<dbReference type="GO" id="GO:0032259">
    <property type="term" value="P:methylation"/>
    <property type="evidence" value="ECO:0007669"/>
    <property type="project" value="UniProtKB-KW"/>
</dbReference>
<dbReference type="PATRIC" id="fig|1603606.3.peg.1663"/>
<reference evidence="2 3" key="1">
    <citation type="submission" date="2015-07" db="EMBL/GenBank/DDBJ databases">
        <title>Isolation and Genomic Characterization of a Novel Halophilic Metal-Reducing Deltaproteobacterium from the Deep Subsurface.</title>
        <authorList>
            <person name="Badalamenti J.P."/>
            <person name="Summers Z.M."/>
            <person name="Gralnick J.A."/>
            <person name="Bond D.R."/>
        </authorList>
    </citation>
    <scope>NUCLEOTIDE SEQUENCE [LARGE SCALE GENOMIC DNA]</scope>
    <source>
        <strain evidence="2 3">WTL</strain>
    </source>
</reference>
<feature type="domain" description="Tellurite resistance methyltransferase TehB-like" evidence="1">
    <location>
        <begin position="36"/>
        <end position="172"/>
    </location>
</feature>
<dbReference type="SUPFAM" id="SSF53335">
    <property type="entry name" value="S-adenosyl-L-methionine-dependent methyltransferases"/>
    <property type="match status" value="1"/>
</dbReference>
<sequence>MTSSTPDWNARWRERADQPFTVDPWLLSIAPLLPSTGLALDLACGRGRHALFLAERGLSVTALDSSAEALAQLGTEATRRNLKIETRQVDLEAAPHLPPAAFNLILLLFYLQRSLMPHLRAAVRPGGLAVVRTFSSAGPFPGGPDNPDFVLRPGELLDIFAGWDILRHEEGLEPSSKGGSVAGIVARRRLD</sequence>
<evidence type="ECO:0000313" key="2">
    <source>
        <dbReference type="EMBL" id="ALC16306.1"/>
    </source>
</evidence>